<accession>A0A1X7VIL6</accession>
<organism evidence="1">
    <name type="scientific">Amphimedon queenslandica</name>
    <name type="common">Sponge</name>
    <dbReference type="NCBI Taxonomy" id="400682"/>
    <lineage>
        <taxon>Eukaryota</taxon>
        <taxon>Metazoa</taxon>
        <taxon>Porifera</taxon>
        <taxon>Demospongiae</taxon>
        <taxon>Heteroscleromorpha</taxon>
        <taxon>Haplosclerida</taxon>
        <taxon>Niphatidae</taxon>
        <taxon>Amphimedon</taxon>
    </lineage>
</organism>
<reference evidence="1" key="1">
    <citation type="submission" date="2017-05" db="UniProtKB">
        <authorList>
            <consortium name="EnsemblMetazoa"/>
        </authorList>
    </citation>
    <scope>IDENTIFICATION</scope>
</reference>
<name>A0A1X7VIL6_AMPQE</name>
<dbReference type="InParanoid" id="A0A1X7VIL6"/>
<dbReference type="EnsemblMetazoa" id="Aqu2.1.39327_001">
    <property type="protein sequence ID" value="Aqu2.1.39327_001"/>
    <property type="gene ID" value="Aqu2.1.39327"/>
</dbReference>
<proteinExistence type="predicted"/>
<sequence>MGQIVGGAKWCYHFGLFLETSKEDKVFKKYNDRGINLMISVVDLSTGEISPAKPLRSEKNWTVGEAKQYMEELWRKDWTSDSNTAQSTK</sequence>
<evidence type="ECO:0000313" key="1">
    <source>
        <dbReference type="EnsemblMetazoa" id="Aqu2.1.39327_001"/>
    </source>
</evidence>
<dbReference type="AlphaFoldDB" id="A0A1X7VIL6"/>
<protein>
    <submittedName>
        <fullName evidence="1">Uncharacterized protein</fullName>
    </submittedName>
</protein>